<evidence type="ECO:0000313" key="2">
    <source>
        <dbReference type="Proteomes" id="UP000501603"/>
    </source>
</evidence>
<protein>
    <submittedName>
        <fullName evidence="1">Uncharacterized protein</fullName>
    </submittedName>
</protein>
<proteinExistence type="predicted"/>
<gene>
    <name evidence="1" type="primary">58</name>
    <name evidence="1" type="ORF">SEA_CHRIS_58</name>
</gene>
<evidence type="ECO:0000313" key="1">
    <source>
        <dbReference type="EMBL" id="QJD50460.1"/>
    </source>
</evidence>
<keyword evidence="2" id="KW-1185">Reference proteome</keyword>
<accession>A0A6M3SZ12</accession>
<dbReference type="Proteomes" id="UP000501603">
    <property type="component" value="Segment"/>
</dbReference>
<sequence length="60" mass="6439">MKITETHQTAIEIEKGDKVRDLHQALNAMPNGAEISVYGGTAFSLGSPSMIVVDHRSTKG</sequence>
<dbReference type="EMBL" id="MT310860">
    <property type="protein sequence ID" value="QJD50460.1"/>
    <property type="molecule type" value="Genomic_DNA"/>
</dbReference>
<dbReference type="KEGG" id="vg:60324409"/>
<dbReference type="GeneID" id="60324409"/>
<dbReference type="RefSeq" id="YP_009952946.1">
    <property type="nucleotide sequence ID" value="NC_051617.1"/>
</dbReference>
<reference evidence="1 2" key="1">
    <citation type="submission" date="2020-04" db="EMBL/GenBank/DDBJ databases">
        <authorList>
            <person name="Davenport L."/>
            <person name="Mcconahy L."/>
            <person name="Chen A."/>
            <person name="Cottrell A."/>
            <person name="Drouin R."/>
            <person name="Erdman M."/>
            <person name="Goranson S."/>
            <person name="Harrington A."/>
            <person name="Hecht A."/>
            <person name="Ramos M."/>
            <person name="Schutt J."/>
            <person name="Hayes S.G."/>
            <person name="Haydock J."/>
            <person name="Ettinger A.-S.H."/>
            <person name="Anders K.R."/>
            <person name="Garlena R.A."/>
            <person name="Russell D.A."/>
            <person name="Pope W.H."/>
            <person name="Jacobs-Sera D."/>
            <person name="Hatfull G.F."/>
        </authorList>
    </citation>
    <scope>NUCLEOTIDE SEQUENCE [LARGE SCALE GENOMIC DNA]</scope>
</reference>
<organism evidence="1 2">
    <name type="scientific">Mycobacterium phage Chris</name>
    <dbReference type="NCBI Taxonomy" id="2725626"/>
    <lineage>
        <taxon>Viruses</taxon>
        <taxon>Duplodnaviria</taxon>
        <taxon>Heunggongvirae</taxon>
        <taxon>Uroviricota</taxon>
        <taxon>Caudoviricetes</taxon>
        <taxon>Weiservirinae</taxon>
        <taxon>Anayavirus</taxon>
        <taxon>Anayavirus chris</taxon>
    </lineage>
</organism>
<name>A0A6M3SZ12_9CAUD</name>